<feature type="compositionally biased region" description="Polar residues" evidence="1">
    <location>
        <begin position="600"/>
        <end position="622"/>
    </location>
</feature>
<evidence type="ECO:0000256" key="2">
    <source>
        <dbReference type="SAM" id="SignalP"/>
    </source>
</evidence>
<protein>
    <submittedName>
        <fullName evidence="3">Uncharacterized protein</fullName>
    </submittedName>
</protein>
<keyword evidence="2" id="KW-0732">Signal</keyword>
<keyword evidence="4" id="KW-1185">Reference proteome</keyword>
<feature type="signal peptide" evidence="2">
    <location>
        <begin position="1"/>
        <end position="17"/>
    </location>
</feature>
<evidence type="ECO:0000313" key="3">
    <source>
        <dbReference type="EMBL" id="KZV49866.1"/>
    </source>
</evidence>
<organism evidence="3 4">
    <name type="scientific">Dorcoceras hygrometricum</name>
    <dbReference type="NCBI Taxonomy" id="472368"/>
    <lineage>
        <taxon>Eukaryota</taxon>
        <taxon>Viridiplantae</taxon>
        <taxon>Streptophyta</taxon>
        <taxon>Embryophyta</taxon>
        <taxon>Tracheophyta</taxon>
        <taxon>Spermatophyta</taxon>
        <taxon>Magnoliopsida</taxon>
        <taxon>eudicotyledons</taxon>
        <taxon>Gunneridae</taxon>
        <taxon>Pentapetalae</taxon>
        <taxon>asterids</taxon>
        <taxon>lamiids</taxon>
        <taxon>Lamiales</taxon>
        <taxon>Gesneriaceae</taxon>
        <taxon>Didymocarpoideae</taxon>
        <taxon>Trichosporeae</taxon>
        <taxon>Loxocarpinae</taxon>
        <taxon>Dorcoceras</taxon>
    </lineage>
</organism>
<name>A0A2Z7CYD9_9LAMI</name>
<dbReference type="Proteomes" id="UP000250235">
    <property type="component" value="Unassembled WGS sequence"/>
</dbReference>
<dbReference type="EMBL" id="KQ992711">
    <property type="protein sequence ID" value="KZV49866.1"/>
    <property type="molecule type" value="Genomic_DNA"/>
</dbReference>
<dbReference type="AlphaFoldDB" id="A0A2Z7CYD9"/>
<accession>A0A2Z7CYD9</accession>
<evidence type="ECO:0000256" key="1">
    <source>
        <dbReference type="SAM" id="MobiDB-lite"/>
    </source>
</evidence>
<reference evidence="3 4" key="1">
    <citation type="journal article" date="2015" name="Proc. Natl. Acad. Sci. U.S.A.">
        <title>The resurrection genome of Boea hygrometrica: A blueprint for survival of dehydration.</title>
        <authorList>
            <person name="Xiao L."/>
            <person name="Yang G."/>
            <person name="Zhang L."/>
            <person name="Yang X."/>
            <person name="Zhao S."/>
            <person name="Ji Z."/>
            <person name="Zhou Q."/>
            <person name="Hu M."/>
            <person name="Wang Y."/>
            <person name="Chen M."/>
            <person name="Xu Y."/>
            <person name="Jin H."/>
            <person name="Xiao X."/>
            <person name="Hu G."/>
            <person name="Bao F."/>
            <person name="Hu Y."/>
            <person name="Wan P."/>
            <person name="Li L."/>
            <person name="Deng X."/>
            <person name="Kuang T."/>
            <person name="Xiang C."/>
            <person name="Zhu J.K."/>
            <person name="Oliver M.J."/>
            <person name="He Y."/>
        </authorList>
    </citation>
    <scope>NUCLEOTIDE SEQUENCE [LARGE SCALE GENOMIC DNA]</scope>
    <source>
        <strain evidence="4">cv. XS01</strain>
    </source>
</reference>
<feature type="chain" id="PRO_5016243714" evidence="2">
    <location>
        <begin position="18"/>
        <end position="740"/>
    </location>
</feature>
<feature type="region of interest" description="Disordered" evidence="1">
    <location>
        <begin position="600"/>
        <end position="630"/>
    </location>
</feature>
<sequence length="740" mass="83026">MEHVGIVAMFGAIVVSGLKEFLGCPTVIYEAALIEFFQNGSVRDGKVVSTIQGTTVEISEEVFAGTFKLPMDGLIDLNEVPKDLVFDARSIFSFTGEQLSTSCKKREMKIEFRLLSDILAKSITVKAGSFDAVTHERFLMMAAINEESKLTGADDLQLISSEADRMFETGSDTSEELDTDMGDQVTAAEITKIKFGLSVEINEVQDKDWYYASLPKISANEKGKELMETDDVVKGNPSREMVQLICGDVEFLVQLREHVIQDVVNFFHSFSLSQIVDLESVRDIAAKEKHMLIWAKTNSLETAVKRRVYIIVKYKEMLLRKFLESHRKYFAPGQPWTAMASQIIDLLSAAHLKSLEELLAQKQEHGLVLERPCSSSLLADSADGRDAVLAQFYSLDKSTCWVRPMVLIDGVWTPIQGNDYWRSSCRLSLFVNKQQLPKRAIEDSFVPHCYFIEPDQYWGASQSIIKSWGWFKVCTEVVQFFDSGKLLPVGSLNFCRDLTVVNPVSDSGFQRPTVTTLGWSQLCTALVRFSLVSGLQTVDIRNFLSVLVPVRPVTTVSDSVVQQAPVLLLTDTSSQEEPSVQIAPASVPIVSGFDQGVQLDISQRPDSPTPNADSSLHFSSEDTPLEDDTTHNQISLPAISTSLTEYFAQLRALIDRIQFEQIRRKDDTDKLRDVLLMHIRDLEKKFSTSFDQQDRAYRILLNRVRQEIHDQKTTLSLDFLTSQKKLSTQVAAVATKLVDV</sequence>
<proteinExistence type="predicted"/>
<gene>
    <name evidence="3" type="ORF">F511_42258</name>
</gene>
<evidence type="ECO:0000313" key="4">
    <source>
        <dbReference type="Proteomes" id="UP000250235"/>
    </source>
</evidence>